<dbReference type="EMBL" id="LR797816">
    <property type="protein sequence ID" value="CAB4241042.1"/>
    <property type="molecule type" value="Genomic_DNA"/>
</dbReference>
<protein>
    <submittedName>
        <fullName evidence="1">Uncharacterized protein</fullName>
    </submittedName>
</protein>
<proteinExistence type="predicted"/>
<evidence type="ECO:0000313" key="2">
    <source>
        <dbReference type="EMBL" id="CAB4241042.1"/>
    </source>
</evidence>
<gene>
    <name evidence="2" type="ORF">UFOVP34_65</name>
    <name evidence="1" type="ORF">UFOVP51_41</name>
</gene>
<evidence type="ECO:0000313" key="1">
    <source>
        <dbReference type="EMBL" id="CAB4124145.1"/>
    </source>
</evidence>
<accession>A0A6J5KSK8</accession>
<sequence length="64" mass="7628">MSKDNLIYASVDDFELTPGRIYRDHDLDFERINYCLRILRSNIQDISLQIQELKELIQVKKNGE</sequence>
<dbReference type="EMBL" id="LR796177">
    <property type="protein sequence ID" value="CAB4124145.1"/>
    <property type="molecule type" value="Genomic_DNA"/>
</dbReference>
<reference evidence="1" key="1">
    <citation type="submission" date="2020-04" db="EMBL/GenBank/DDBJ databases">
        <authorList>
            <person name="Chiriac C."/>
            <person name="Salcher M."/>
            <person name="Ghai R."/>
            <person name="Kavagutti S V."/>
        </authorList>
    </citation>
    <scope>NUCLEOTIDE SEQUENCE</scope>
</reference>
<organism evidence="1">
    <name type="scientific">uncultured Caudovirales phage</name>
    <dbReference type="NCBI Taxonomy" id="2100421"/>
    <lineage>
        <taxon>Viruses</taxon>
        <taxon>Duplodnaviria</taxon>
        <taxon>Heunggongvirae</taxon>
        <taxon>Uroviricota</taxon>
        <taxon>Caudoviricetes</taxon>
        <taxon>Peduoviridae</taxon>
        <taxon>Maltschvirus</taxon>
        <taxon>Maltschvirus maltsch</taxon>
    </lineage>
</organism>
<name>A0A6J5KSK8_9CAUD</name>